<feature type="region of interest" description="Disordered" evidence="1">
    <location>
        <begin position="79"/>
        <end position="105"/>
    </location>
</feature>
<feature type="compositionally biased region" description="Basic and acidic residues" evidence="1">
    <location>
        <begin position="16"/>
        <end position="31"/>
    </location>
</feature>
<dbReference type="PANTHER" id="PTHR46702:SF1">
    <property type="entry name" value="DUF1666 FAMILY PROTEIN (DUF1666)"/>
    <property type="match status" value="1"/>
</dbReference>
<dbReference type="EMBL" id="KQ090256">
    <property type="protein sequence ID" value="KMS98330.1"/>
    <property type="molecule type" value="Genomic_DNA"/>
</dbReference>
<dbReference type="AlphaFoldDB" id="A0A0J8E578"/>
<organism evidence="2 3">
    <name type="scientific">Beta vulgaris subsp. vulgaris</name>
    <name type="common">Beet</name>
    <dbReference type="NCBI Taxonomy" id="3555"/>
    <lineage>
        <taxon>Eukaryota</taxon>
        <taxon>Viridiplantae</taxon>
        <taxon>Streptophyta</taxon>
        <taxon>Embryophyta</taxon>
        <taxon>Tracheophyta</taxon>
        <taxon>Spermatophyta</taxon>
        <taxon>Magnoliopsida</taxon>
        <taxon>eudicotyledons</taxon>
        <taxon>Gunneridae</taxon>
        <taxon>Pentapetalae</taxon>
        <taxon>Caryophyllales</taxon>
        <taxon>Chenopodiaceae</taxon>
        <taxon>Betoideae</taxon>
        <taxon>Beta</taxon>
    </lineage>
</organism>
<dbReference type="PANTHER" id="PTHR46702">
    <property type="entry name" value="DNA LIGASE (DUF1666)-RELATED"/>
    <property type="match status" value="1"/>
</dbReference>
<dbReference type="Proteomes" id="UP000035740">
    <property type="component" value="Unassembled WGS sequence"/>
</dbReference>
<dbReference type="Pfam" id="PF07891">
    <property type="entry name" value="DUF1666"/>
    <property type="match status" value="1"/>
</dbReference>
<gene>
    <name evidence="2" type="ORF">BVRB_4g093440</name>
</gene>
<feature type="compositionally biased region" description="Acidic residues" evidence="1">
    <location>
        <begin position="81"/>
        <end position="95"/>
    </location>
</feature>
<proteinExistence type="predicted"/>
<name>A0A0J8E578_BETVV</name>
<feature type="compositionally biased region" description="Acidic residues" evidence="1">
    <location>
        <begin position="50"/>
        <end position="59"/>
    </location>
</feature>
<evidence type="ECO:0000313" key="3">
    <source>
        <dbReference type="Proteomes" id="UP000035740"/>
    </source>
</evidence>
<keyword evidence="3" id="KW-1185">Reference proteome</keyword>
<dbReference type="Gramene" id="KMS98330">
    <property type="protein sequence ID" value="KMS98330"/>
    <property type="gene ID" value="BVRB_4g093440"/>
</dbReference>
<evidence type="ECO:0000256" key="1">
    <source>
        <dbReference type="SAM" id="MobiDB-lite"/>
    </source>
</evidence>
<feature type="region of interest" description="Disordered" evidence="1">
    <location>
        <begin position="1"/>
        <end position="59"/>
    </location>
</feature>
<dbReference type="eggNOG" id="ENOG502QV2D">
    <property type="taxonomic scope" value="Eukaryota"/>
</dbReference>
<dbReference type="InterPro" id="IPR012870">
    <property type="entry name" value="DUF1666"/>
</dbReference>
<protein>
    <submittedName>
        <fullName evidence="2">Uncharacterized protein</fullName>
    </submittedName>
</protein>
<feature type="compositionally biased region" description="Basic residues" evidence="1">
    <location>
        <begin position="1"/>
        <end position="15"/>
    </location>
</feature>
<dbReference type="KEGG" id="bvg:104907272"/>
<accession>A0A0J8E578</accession>
<dbReference type="OMA" id="RQWWCGF"/>
<dbReference type="ExpressionAtlas" id="A0A0J8E578">
    <property type="expression patterns" value="baseline"/>
</dbReference>
<dbReference type="OrthoDB" id="1911656at2759"/>
<sequence length="431" mass="49663">MDFFKVRRFKKARKPKSLEDLEEKPIPHPEEPNNESNNVSGKSVAMDAPTDIDDDDDDFITNEVKRRLKELRRNSFMVLIPEEDGAEEEEEEEGETSSSEGRDIGTQVEHLYCDFESIFEKYCERMLFFDRMSAQQLNETGGPMSPSTPSPRAASRKFVSSFRCLSMKKIEEPDSETEQLQQPDESPCLDLETAYVAHICLTWEALHSQYTQLSQKISCQPENSTCYNQCAQQYQQFEVLLQRFIENEPFQQGSRVEKYARSRNSLSKLLQVPKVQVMLNGSGAYENVVDAEESDYKILAPDLLKLIETSILTFYTFLRLDKKKFGGVRNLFGSQNHMATPLQHVQLVAEKKGIKLKELRKKKSLKKKSWPSTHEEVDMLLSLIDAKVVSRVLKMVKITKDQLLWCEDKLRKLALTEGKLHRDPSPILFPC</sequence>
<reference evidence="2 3" key="1">
    <citation type="journal article" date="2014" name="Nature">
        <title>The genome of the recently domesticated crop plant sugar beet (Beta vulgaris).</title>
        <authorList>
            <person name="Dohm J.C."/>
            <person name="Minoche A.E."/>
            <person name="Holtgrawe D."/>
            <person name="Capella-Gutierrez S."/>
            <person name="Zakrzewski F."/>
            <person name="Tafer H."/>
            <person name="Rupp O."/>
            <person name="Sorensen T.R."/>
            <person name="Stracke R."/>
            <person name="Reinhardt R."/>
            <person name="Goesmann A."/>
            <person name="Kraft T."/>
            <person name="Schulz B."/>
            <person name="Stadler P.F."/>
            <person name="Schmidt T."/>
            <person name="Gabaldon T."/>
            <person name="Lehrach H."/>
            <person name="Weisshaar B."/>
            <person name="Himmelbauer H."/>
        </authorList>
    </citation>
    <scope>NUCLEOTIDE SEQUENCE [LARGE SCALE GENOMIC DNA]</scope>
    <source>
        <tissue evidence="2">Taproot</tissue>
    </source>
</reference>
<evidence type="ECO:0000313" key="2">
    <source>
        <dbReference type="EMBL" id="KMS98330.1"/>
    </source>
</evidence>